<dbReference type="PANTHER" id="PTHR16092:SF14">
    <property type="entry name" value="EXOCYST COMPLEX COMPONENT 1 ISOFORM X1"/>
    <property type="match status" value="1"/>
</dbReference>
<dbReference type="KEGG" id="gsl:Gasu_46470"/>
<dbReference type="GO" id="GO:0005886">
    <property type="term" value="C:plasma membrane"/>
    <property type="evidence" value="ECO:0007669"/>
    <property type="project" value="TreeGrafter"/>
</dbReference>
<dbReference type="Gramene" id="EME27825">
    <property type="protein sequence ID" value="EME27825"/>
    <property type="gene ID" value="Gasu_46470"/>
</dbReference>
<dbReference type="GeneID" id="17086707"/>
<keyword evidence="4" id="KW-1185">Reference proteome</keyword>
<evidence type="ECO:0000256" key="1">
    <source>
        <dbReference type="SAM" id="MobiDB-lite"/>
    </source>
</evidence>
<proteinExistence type="predicted"/>
<dbReference type="GO" id="GO:0006893">
    <property type="term" value="P:Golgi to plasma membrane transport"/>
    <property type="evidence" value="ECO:0007669"/>
    <property type="project" value="TreeGrafter"/>
</dbReference>
<dbReference type="Pfam" id="PF15277">
    <property type="entry name" value="Sec3-PIP2_bind"/>
    <property type="match status" value="1"/>
</dbReference>
<evidence type="ECO:0000313" key="3">
    <source>
        <dbReference type="EMBL" id="EME27825.1"/>
    </source>
</evidence>
<gene>
    <name evidence="3" type="ORF">Gasu_46470</name>
</gene>
<dbReference type="EMBL" id="KB454527">
    <property type="protein sequence ID" value="EME27825.1"/>
    <property type="molecule type" value="Genomic_DNA"/>
</dbReference>
<feature type="domain" description="Exocyst complex component Sec3 PIP2-binding N-terminal" evidence="2">
    <location>
        <begin position="55"/>
        <end position="143"/>
    </location>
</feature>
<dbReference type="GO" id="GO:0000145">
    <property type="term" value="C:exocyst"/>
    <property type="evidence" value="ECO:0007669"/>
    <property type="project" value="TreeGrafter"/>
</dbReference>
<feature type="region of interest" description="Disordered" evidence="1">
    <location>
        <begin position="163"/>
        <end position="246"/>
    </location>
</feature>
<protein>
    <recommendedName>
        <fullName evidence="2">Exocyst complex component Sec3 PIP2-binding N-terminal domain-containing protein</fullName>
    </recommendedName>
</protein>
<organism evidence="3 4">
    <name type="scientific">Galdieria sulphuraria</name>
    <name type="common">Red alga</name>
    <dbReference type="NCBI Taxonomy" id="130081"/>
    <lineage>
        <taxon>Eukaryota</taxon>
        <taxon>Rhodophyta</taxon>
        <taxon>Bangiophyceae</taxon>
        <taxon>Galdieriales</taxon>
        <taxon>Galdieriaceae</taxon>
        <taxon>Galdieria</taxon>
    </lineage>
</organism>
<dbReference type="SMART" id="SM01313">
    <property type="entry name" value="Sec3-PIP2_bind"/>
    <property type="match status" value="1"/>
</dbReference>
<dbReference type="RefSeq" id="XP_005704345.1">
    <property type="nucleotide sequence ID" value="XM_005704288.1"/>
</dbReference>
<name>M2WV32_GALSU</name>
<dbReference type="OrthoDB" id="7143at2759"/>
<evidence type="ECO:0000313" key="4">
    <source>
        <dbReference type="Proteomes" id="UP000030680"/>
    </source>
</evidence>
<accession>M2WV32</accession>
<feature type="compositionally biased region" description="Low complexity" evidence="1">
    <location>
        <begin position="168"/>
        <end position="179"/>
    </location>
</feature>
<sequence>MPSVPKLPALIVAAQTALPNDEKCIAAVSVYKLEMLPNGPTSTSNGVLSRAKKAGKDKLRCLAVCERVKSKRRRIVKLSDPCLKSLTVIRSWKLDELQKIDGMETGSNSNLRFTMIFGEKLFAFESKYTTDRAKFLWTVIESYSALKGRPPKLENLALTKLEEASRETNNTTQPNTPLTGSQRSVSESDLQHKTTGVSSAEVNSPHDSQQTIESTDSSVWTSSPATADKKKSEKGSTEKATSSVVEETRGVVSPVAGNSNFNLSEEEIADILQLLDNVNLANFDPSMLAEKIQDEARVLEDATISSLITASSNKVGISQSLDLLLAHVKELEDWFNTTDDRLQPIFSEALELHHFLVEMDTLNTNLTNLKSQIEELIDMVFVSKDEENILKSPSLSDDRFIIEQLTPAVRVLSEKLHEQNVINSLSDLRAVFEGKKKLEEIRRFLCKNLQDSLVVKTRNVLNRGALSRRVILGGGLSSDVFRSFSAGLYCMATLDESEWKRFIEKFVQVAKESSVVAREAPETFRSTVNAVDQKDNSVAYMQRQLRTGILAVGNSLCSEFHCIYSLFYDSCVHLDHDTNEVASNIVEQECNHLSEAVVEFIDYCIYYNVRNGSDIDLKGFEWTFYLAAFAELYFLSAVMSSYSDFASLQRSLEVNANVKEETADQQTSGIQGSLVTDTEIEDLERPLNLFSVDEESDSPTANSETNSTTAIPRVDNMGFLRRLMDNLSQLCKKSFGTEADRFRKECLKDITKKDYLESKELDDCLSSLESLINCIQACCRLIDAFSFSFSSRLLQSAAENARRESRVIVQSYSSQIFLSILSLTGSGAKQIIDSVTLVLLQRIAKRVQLMNDELILEQARDFVNRTEEMKAKYASQLVYRHLEKLSDAAVKGSINNCSLLDEPVGKVATRLYRTMCREIVDISLRDDIWSELKSTVANFLKELANILGTNGNQKAAQELLQWRRQLSSEMSTL</sequence>
<dbReference type="AlphaFoldDB" id="M2WV32"/>
<dbReference type="Gene3D" id="2.30.29.90">
    <property type="match status" value="1"/>
</dbReference>
<dbReference type="GO" id="GO:0006887">
    <property type="term" value="P:exocytosis"/>
    <property type="evidence" value="ECO:0007669"/>
    <property type="project" value="TreeGrafter"/>
</dbReference>
<evidence type="ECO:0000259" key="2">
    <source>
        <dbReference type="SMART" id="SM01313"/>
    </source>
</evidence>
<feature type="compositionally biased region" description="Polar residues" evidence="1">
    <location>
        <begin position="180"/>
        <end position="225"/>
    </location>
</feature>
<dbReference type="Proteomes" id="UP000030680">
    <property type="component" value="Unassembled WGS sequence"/>
</dbReference>
<dbReference type="GO" id="GO:0005546">
    <property type="term" value="F:phosphatidylinositol-4,5-bisphosphate binding"/>
    <property type="evidence" value="ECO:0007669"/>
    <property type="project" value="TreeGrafter"/>
</dbReference>
<reference evidence="4" key="1">
    <citation type="journal article" date="2013" name="Science">
        <title>Gene transfer from bacteria and archaea facilitated evolution of an extremophilic eukaryote.</title>
        <authorList>
            <person name="Schonknecht G."/>
            <person name="Chen W.H."/>
            <person name="Ternes C.M."/>
            <person name="Barbier G.G."/>
            <person name="Shrestha R.P."/>
            <person name="Stanke M."/>
            <person name="Brautigam A."/>
            <person name="Baker B.J."/>
            <person name="Banfield J.F."/>
            <person name="Garavito R.M."/>
            <person name="Carr K."/>
            <person name="Wilkerson C."/>
            <person name="Rensing S.A."/>
            <person name="Gagneul D."/>
            <person name="Dickenson N.E."/>
            <person name="Oesterhelt C."/>
            <person name="Lercher M.J."/>
            <person name="Weber A.P."/>
        </authorList>
    </citation>
    <scope>NUCLEOTIDE SEQUENCE [LARGE SCALE GENOMIC DNA]</scope>
    <source>
        <strain evidence="4">074W</strain>
    </source>
</reference>
<dbReference type="InterPro" id="IPR028258">
    <property type="entry name" value="Sec3-PIP2_bind"/>
</dbReference>
<dbReference type="PANTHER" id="PTHR16092">
    <property type="entry name" value="SEC3/SYNTAXIN-RELATED"/>
    <property type="match status" value="1"/>
</dbReference>
<feature type="compositionally biased region" description="Basic and acidic residues" evidence="1">
    <location>
        <begin position="227"/>
        <end position="237"/>
    </location>
</feature>